<dbReference type="InterPro" id="IPR037523">
    <property type="entry name" value="VOC_core"/>
</dbReference>
<evidence type="ECO:0000259" key="1">
    <source>
        <dbReference type="PROSITE" id="PS51819"/>
    </source>
</evidence>
<proteinExistence type="predicted"/>
<dbReference type="AlphaFoldDB" id="A0A412JAU9"/>
<organism evidence="2 3">
    <name type="scientific">Holdemanella biformis</name>
    <dbReference type="NCBI Taxonomy" id="1735"/>
    <lineage>
        <taxon>Bacteria</taxon>
        <taxon>Bacillati</taxon>
        <taxon>Bacillota</taxon>
        <taxon>Erysipelotrichia</taxon>
        <taxon>Erysipelotrichales</taxon>
        <taxon>Erysipelotrichaceae</taxon>
        <taxon>Holdemanella</taxon>
    </lineage>
</organism>
<dbReference type="Pfam" id="PF00903">
    <property type="entry name" value="Glyoxalase"/>
    <property type="match status" value="1"/>
</dbReference>
<comment type="caution">
    <text evidence="2">The sequence shown here is derived from an EMBL/GenBank/DDBJ whole genome shotgun (WGS) entry which is preliminary data.</text>
</comment>
<dbReference type="InterPro" id="IPR029068">
    <property type="entry name" value="Glyas_Bleomycin-R_OHBP_Dase"/>
</dbReference>
<dbReference type="InterPro" id="IPR004360">
    <property type="entry name" value="Glyas_Fos-R_dOase_dom"/>
</dbReference>
<gene>
    <name evidence="2" type="ORF">DWX92_00465</name>
</gene>
<evidence type="ECO:0000313" key="2">
    <source>
        <dbReference type="EMBL" id="RGS49434.1"/>
    </source>
</evidence>
<dbReference type="SUPFAM" id="SSF54593">
    <property type="entry name" value="Glyoxalase/Bleomycin resistance protein/Dihydroxybiphenyl dioxygenase"/>
    <property type="match status" value="1"/>
</dbReference>
<reference evidence="2 3" key="1">
    <citation type="submission" date="2018-08" db="EMBL/GenBank/DDBJ databases">
        <title>A genome reference for cultivated species of the human gut microbiota.</title>
        <authorList>
            <person name="Zou Y."/>
            <person name="Xue W."/>
            <person name="Luo G."/>
        </authorList>
    </citation>
    <scope>NUCLEOTIDE SEQUENCE [LARGE SCALE GENOMIC DNA]</scope>
    <source>
        <strain evidence="2 3">AF22-10AC</strain>
    </source>
</reference>
<dbReference type="RefSeq" id="WP_118318678.1">
    <property type="nucleotide sequence ID" value="NZ_QRVM01000001.1"/>
</dbReference>
<sequence length="126" mass="14531">MIKGIHHVAFKCETQEQYDEMIYFYHELLGLPILRKWDSGIHLDCFNSCIEIFLDGTKSVGEGCIRHFAFATDHVDEIVERVRNAGYIVSVEPKDVDMQTNPVFPIRVAFIEGPLHESIELFCEKV</sequence>
<protein>
    <submittedName>
        <fullName evidence="2">VOC family protein</fullName>
    </submittedName>
</protein>
<dbReference type="EMBL" id="QRVM01000001">
    <property type="protein sequence ID" value="RGS49434.1"/>
    <property type="molecule type" value="Genomic_DNA"/>
</dbReference>
<accession>A0A412JAU9</accession>
<dbReference type="Gene3D" id="3.10.180.10">
    <property type="entry name" value="2,3-Dihydroxybiphenyl 1,2-Dioxygenase, domain 1"/>
    <property type="match status" value="1"/>
</dbReference>
<name>A0A412JAU9_9FIRM</name>
<feature type="domain" description="VOC" evidence="1">
    <location>
        <begin position="4"/>
        <end position="124"/>
    </location>
</feature>
<dbReference type="PROSITE" id="PS51819">
    <property type="entry name" value="VOC"/>
    <property type="match status" value="1"/>
</dbReference>
<evidence type="ECO:0000313" key="3">
    <source>
        <dbReference type="Proteomes" id="UP000285274"/>
    </source>
</evidence>
<dbReference type="Proteomes" id="UP000285274">
    <property type="component" value="Unassembled WGS sequence"/>
</dbReference>